<proteinExistence type="predicted"/>
<dbReference type="SUPFAM" id="SSF48371">
    <property type="entry name" value="ARM repeat"/>
    <property type="match status" value="1"/>
</dbReference>
<evidence type="ECO:0000313" key="2">
    <source>
        <dbReference type="Proteomes" id="UP000241434"/>
    </source>
</evidence>
<dbReference type="PANTHER" id="PTHR34070:SF1">
    <property type="entry name" value="DNA ALKYLATION REPAIR PROTEIN"/>
    <property type="match status" value="1"/>
</dbReference>
<dbReference type="CDD" id="cd06561">
    <property type="entry name" value="AlkD_like"/>
    <property type="match status" value="1"/>
</dbReference>
<protein>
    <submittedName>
        <fullName evidence="1">DNA alkylation repair protein</fullName>
    </submittedName>
</protein>
<accession>A0A2P7PZL6</accession>
<dbReference type="PANTHER" id="PTHR34070">
    <property type="entry name" value="ARMADILLO-TYPE FOLD"/>
    <property type="match status" value="1"/>
</dbReference>
<dbReference type="EMBL" id="JYGE01000005">
    <property type="protein sequence ID" value="PSJ31189.1"/>
    <property type="molecule type" value="Genomic_DNA"/>
</dbReference>
<dbReference type="InterPro" id="IPR016024">
    <property type="entry name" value="ARM-type_fold"/>
</dbReference>
<keyword evidence="2" id="KW-1185">Reference proteome</keyword>
<dbReference type="Gene3D" id="1.25.10.90">
    <property type="match status" value="1"/>
</dbReference>
<gene>
    <name evidence="1" type="ORF">UF10_05975</name>
</gene>
<reference evidence="1" key="1">
    <citation type="thesis" date="2015" institute="Rutgers" country="The State University of New Jersey, 14 College Farm Rd., New Brunswick, NJ, USA">
        <title>Ammonia toxicity in bacteria and its implications for treatment of and resource recovery from highly nitrogenous organic wastes.</title>
        <authorList>
            <person name="Luther A.K."/>
        </authorList>
    </citation>
    <scope>NUCLEOTIDE SEQUENCE</scope>
    <source>
        <strain evidence="1">RT-10B</strain>
    </source>
</reference>
<dbReference type="InterPro" id="IPR014825">
    <property type="entry name" value="DNA_alkylation"/>
</dbReference>
<name>A0A2P7PZL6_9FIRM</name>
<dbReference type="AlphaFoldDB" id="A0A2P7PZL6"/>
<comment type="caution">
    <text evidence="1">The sequence shown here is derived from an EMBL/GenBank/DDBJ whole genome shotgun (WGS) entry which is preliminary data.</text>
</comment>
<organism evidence="1 2">
    <name type="scientific">Peptostreptococcus russellii</name>
    <dbReference type="NCBI Taxonomy" id="215200"/>
    <lineage>
        <taxon>Bacteria</taxon>
        <taxon>Bacillati</taxon>
        <taxon>Bacillota</taxon>
        <taxon>Clostridia</taxon>
        <taxon>Peptostreptococcales</taxon>
        <taxon>Peptostreptococcaceae</taxon>
        <taxon>Peptostreptococcus</taxon>
    </lineage>
</organism>
<dbReference type="Proteomes" id="UP000241434">
    <property type="component" value="Unassembled WGS sequence"/>
</dbReference>
<sequence>MENKDDKKVNEFILERLYEMQDLKYRDFHSKLLPTVDKEKIIGVRSPDIKKFAKEISSMDICEEFINELPHKYLEEYSLHIHILNKEKDIDKLMDKTEKLLPYIDNWAICDSFSPKIFKKYPDLIYSKILKWLESDHSYTVRFAIVTLMSNYLDENFDKGHLDLIASIKSDEYYINMAIAWYYSYAIIKQYEETIALIESKTLDKFVQNKSIQKAVESRRVEDSTKEYLKKFKIK</sequence>
<evidence type="ECO:0000313" key="1">
    <source>
        <dbReference type="EMBL" id="PSJ31189.1"/>
    </source>
</evidence>
<dbReference type="Pfam" id="PF08713">
    <property type="entry name" value="DNA_alkylation"/>
    <property type="match status" value="1"/>
</dbReference>
<dbReference type="RefSeq" id="WP_207654579.1">
    <property type="nucleotide sequence ID" value="NZ_JYGE01000005.1"/>
</dbReference>